<keyword evidence="3" id="KW-1185">Reference proteome</keyword>
<keyword evidence="1" id="KW-0472">Membrane</keyword>
<name>A0ABT1LA90_9HYPH</name>
<gene>
    <name evidence="2" type="ORF">NK718_04945</name>
</gene>
<evidence type="ECO:0000313" key="3">
    <source>
        <dbReference type="Proteomes" id="UP001205890"/>
    </source>
</evidence>
<dbReference type="RefSeq" id="WP_254739217.1">
    <property type="nucleotide sequence ID" value="NZ_JANCLU010000003.1"/>
</dbReference>
<dbReference type="InterPro" id="IPR007047">
    <property type="entry name" value="Flp_Fap"/>
</dbReference>
<protein>
    <submittedName>
        <fullName evidence="2">Flp family type IVb pilin</fullName>
    </submittedName>
</protein>
<organism evidence="2 3">
    <name type="scientific">Alsobacter ponti</name>
    <dbReference type="NCBI Taxonomy" id="2962936"/>
    <lineage>
        <taxon>Bacteria</taxon>
        <taxon>Pseudomonadati</taxon>
        <taxon>Pseudomonadota</taxon>
        <taxon>Alphaproteobacteria</taxon>
        <taxon>Hyphomicrobiales</taxon>
        <taxon>Alsobacteraceae</taxon>
        <taxon>Alsobacter</taxon>
    </lineage>
</organism>
<dbReference type="Proteomes" id="UP001205890">
    <property type="component" value="Unassembled WGS sequence"/>
</dbReference>
<proteinExistence type="predicted"/>
<reference evidence="2 3" key="1">
    <citation type="submission" date="2022-07" db="EMBL/GenBank/DDBJ databases">
        <authorList>
            <person name="Li W.-J."/>
            <person name="Deng Q.-Q."/>
        </authorList>
    </citation>
    <scope>NUCLEOTIDE SEQUENCE [LARGE SCALE GENOMIC DNA]</scope>
    <source>
        <strain evidence="2 3">SYSU M60028</strain>
    </source>
</reference>
<feature type="transmembrane region" description="Helical" evidence="1">
    <location>
        <begin position="20"/>
        <end position="42"/>
    </location>
</feature>
<evidence type="ECO:0000313" key="2">
    <source>
        <dbReference type="EMBL" id="MCP8937853.1"/>
    </source>
</evidence>
<keyword evidence="1" id="KW-0812">Transmembrane</keyword>
<accession>A0ABT1LA90</accession>
<evidence type="ECO:0000256" key="1">
    <source>
        <dbReference type="SAM" id="Phobius"/>
    </source>
</evidence>
<comment type="caution">
    <text evidence="2">The sequence shown here is derived from an EMBL/GenBank/DDBJ whole genome shotgun (WGS) entry which is preliminary data.</text>
</comment>
<keyword evidence="1" id="KW-1133">Transmembrane helix</keyword>
<dbReference type="Pfam" id="PF04964">
    <property type="entry name" value="Flp_Fap"/>
    <property type="match status" value="1"/>
</dbReference>
<sequence>MSKFLSRFRKNEDGASLVEYAVLIALLAVFLILTIQGLGITINSKFSAVNNMLANP</sequence>
<dbReference type="EMBL" id="JANCLU010000003">
    <property type="protein sequence ID" value="MCP8937853.1"/>
    <property type="molecule type" value="Genomic_DNA"/>
</dbReference>